<dbReference type="Proteomes" id="UP000242164">
    <property type="component" value="Unassembled WGS sequence"/>
</dbReference>
<dbReference type="InterPro" id="IPR004761">
    <property type="entry name" value="Spore_GerAB"/>
</dbReference>
<keyword evidence="6 8" id="KW-1133">Transmembrane helix</keyword>
<feature type="transmembrane region" description="Helical" evidence="8">
    <location>
        <begin position="12"/>
        <end position="31"/>
    </location>
</feature>
<comment type="subcellular location">
    <subcellularLocation>
        <location evidence="1">Membrane</location>
        <topology evidence="1">Multi-pass membrane protein</topology>
    </subcellularLocation>
</comment>
<dbReference type="GO" id="GO:0016020">
    <property type="term" value="C:membrane"/>
    <property type="evidence" value="ECO:0007669"/>
    <property type="project" value="UniProtKB-SubCell"/>
</dbReference>
<feature type="transmembrane region" description="Helical" evidence="8">
    <location>
        <begin position="81"/>
        <end position="102"/>
    </location>
</feature>
<evidence type="ECO:0000256" key="4">
    <source>
        <dbReference type="ARBA" id="ARBA00022544"/>
    </source>
</evidence>
<evidence type="ECO:0000256" key="6">
    <source>
        <dbReference type="ARBA" id="ARBA00022989"/>
    </source>
</evidence>
<feature type="transmembrane region" description="Helical" evidence="8">
    <location>
        <begin position="336"/>
        <end position="355"/>
    </location>
</feature>
<comment type="caution">
    <text evidence="9">The sequence shown here is derived from an EMBL/GenBank/DDBJ whole genome shotgun (WGS) entry which is preliminary data.</text>
</comment>
<protein>
    <submittedName>
        <fullName evidence="9">Spore germination protein GreKB</fullName>
    </submittedName>
</protein>
<dbReference type="PANTHER" id="PTHR34975:SF2">
    <property type="entry name" value="SPORE GERMINATION PROTEIN A2"/>
    <property type="match status" value="1"/>
</dbReference>
<comment type="similarity">
    <text evidence="2">Belongs to the amino acid-polyamine-organocation (APC) superfamily. Spore germination protein (SGP) (TC 2.A.3.9) family.</text>
</comment>
<dbReference type="GeneID" id="33898904"/>
<sequence length="365" mass="41166">MVEKGKISAFQMALIIIPTIIATAVLIVPAITSEHAERDIWISPIWASLNGFFTVFVVYQLHKCYPEKSIIQYSKYIVGRIPGKILGLVYLFFILHICGIITREYADFVIGSFLPKTPIIVVIGSMILICGFAVRGGIEVLGRASQLFVPLFLFPPVLFFLLIPDLKIENMFPIMEHGVLPSILGSTVPQAWFSEVSLISMLLPFVTDCEKGRKWGIISVFVAMFILLYANIIGVLLFGGTVISHIYPVFTAFRYISVATFFEHLESIVITLWVLGAFIKISVFYYVLVLGTAQWLHLSDYRPIVFPLGFFVILIGVWAFSSGQEMTRFLGNISPFYIPCMMTLMPTVLLLITFIRKKRSYTVKE</sequence>
<evidence type="ECO:0000313" key="10">
    <source>
        <dbReference type="Proteomes" id="UP000242164"/>
    </source>
</evidence>
<feature type="transmembrane region" description="Helical" evidence="8">
    <location>
        <begin position="301"/>
        <end position="321"/>
    </location>
</feature>
<feature type="transmembrane region" description="Helical" evidence="8">
    <location>
        <begin position="43"/>
        <end position="61"/>
    </location>
</feature>
<feature type="transmembrane region" description="Helical" evidence="8">
    <location>
        <begin position="108"/>
        <end position="134"/>
    </location>
</feature>
<dbReference type="Pfam" id="PF03845">
    <property type="entry name" value="Spore_permease"/>
    <property type="match status" value="1"/>
</dbReference>
<evidence type="ECO:0000256" key="8">
    <source>
        <dbReference type="SAM" id="Phobius"/>
    </source>
</evidence>
<keyword evidence="3" id="KW-0813">Transport</keyword>
<evidence type="ECO:0000256" key="5">
    <source>
        <dbReference type="ARBA" id="ARBA00022692"/>
    </source>
</evidence>
<dbReference type="RefSeq" id="WP_012096110.1">
    <property type="nucleotide sequence ID" value="NZ_CP024096.1"/>
</dbReference>
<evidence type="ECO:0000256" key="1">
    <source>
        <dbReference type="ARBA" id="ARBA00004141"/>
    </source>
</evidence>
<keyword evidence="5 8" id="KW-0812">Transmembrane</keyword>
<proteinExistence type="inferred from homology"/>
<dbReference type="NCBIfam" id="TIGR00912">
    <property type="entry name" value="2A0309"/>
    <property type="match status" value="1"/>
</dbReference>
<dbReference type="EMBL" id="FMIK01000059">
    <property type="protein sequence ID" value="SCM05583.1"/>
    <property type="molecule type" value="Genomic_DNA"/>
</dbReference>
<evidence type="ECO:0000256" key="7">
    <source>
        <dbReference type="ARBA" id="ARBA00023136"/>
    </source>
</evidence>
<evidence type="ECO:0000256" key="2">
    <source>
        <dbReference type="ARBA" id="ARBA00007998"/>
    </source>
</evidence>
<evidence type="ECO:0000313" key="9">
    <source>
        <dbReference type="EMBL" id="SCM05583.1"/>
    </source>
</evidence>
<dbReference type="GO" id="GO:0009847">
    <property type="term" value="P:spore germination"/>
    <property type="evidence" value="ECO:0007669"/>
    <property type="project" value="InterPro"/>
</dbReference>
<evidence type="ECO:0000256" key="3">
    <source>
        <dbReference type="ARBA" id="ARBA00022448"/>
    </source>
</evidence>
<accession>A0AAX2CMN2</accession>
<reference evidence="9 10" key="1">
    <citation type="submission" date="2016-08" db="EMBL/GenBank/DDBJ databases">
        <authorList>
            <person name="Loux V."/>
            <person name="Rue O."/>
        </authorList>
    </citation>
    <scope>NUCLEOTIDE SEQUENCE [LARGE SCALE GENOMIC DNA]</scope>
    <source>
        <strain evidence="9 10">AFSSA_08CEB44bac</strain>
    </source>
</reference>
<keyword evidence="4" id="KW-0309">Germination</keyword>
<dbReference type="PANTHER" id="PTHR34975">
    <property type="entry name" value="SPORE GERMINATION PROTEIN A2"/>
    <property type="match status" value="1"/>
</dbReference>
<dbReference type="AlphaFoldDB" id="A0AAX2CMN2"/>
<feature type="transmembrane region" description="Helical" evidence="8">
    <location>
        <begin position="183"/>
        <end position="206"/>
    </location>
</feature>
<feature type="transmembrane region" description="Helical" evidence="8">
    <location>
        <begin position="146"/>
        <end position="163"/>
    </location>
</feature>
<feature type="transmembrane region" description="Helical" evidence="8">
    <location>
        <begin position="218"/>
        <end position="247"/>
    </location>
</feature>
<organism evidence="9 10">
    <name type="scientific">Bacillus cytotoxicus</name>
    <dbReference type="NCBI Taxonomy" id="580165"/>
    <lineage>
        <taxon>Bacteria</taxon>
        <taxon>Bacillati</taxon>
        <taxon>Bacillota</taxon>
        <taxon>Bacilli</taxon>
        <taxon>Bacillales</taxon>
        <taxon>Bacillaceae</taxon>
        <taxon>Bacillus</taxon>
        <taxon>Bacillus cereus group</taxon>
    </lineage>
</organism>
<name>A0AAX2CMN2_9BACI</name>
<feature type="transmembrane region" description="Helical" evidence="8">
    <location>
        <begin position="267"/>
        <end position="289"/>
    </location>
</feature>
<gene>
    <name evidence="9" type="ORF">BCB44BAC_04116</name>
</gene>
<keyword evidence="7 8" id="KW-0472">Membrane</keyword>